<dbReference type="Pfam" id="PF00412">
    <property type="entry name" value="LIM"/>
    <property type="match status" value="1"/>
</dbReference>
<dbReference type="InterPro" id="IPR051759">
    <property type="entry name" value="LIM-SH3_domain_protein"/>
</dbReference>
<sequence length="244" mass="27990">MNKKCARCEKTVYPIEELKCLDKIWHKQCFRCNECNMTLNMRTYKGFNKQPYCEAFPVALYATFGTFPRYSSLSYWYEYEGRPDETCYTSSFGGVTDVIHRVSISDQVETPPRPRYPPTSFSSLQLLKSYMSNSTSEDRLNGLHVHTSRGVSYGPMWKNARSDPELELASSGNARFAPDLAHIWTIRNAYFGGRKVQRATIAIDLNCQRQGDREYSNLYNLSHPKYHDSLVNVPHGGSARHDAP</sequence>
<gene>
    <name evidence="7" type="ORF">TTEB3V08_LOCUS11252</name>
</gene>
<keyword evidence="3 5" id="KW-0862">Zinc</keyword>
<dbReference type="SUPFAM" id="SSF57716">
    <property type="entry name" value="Glucocorticoid receptor-like (DNA-binding domain)"/>
    <property type="match status" value="1"/>
</dbReference>
<protein>
    <recommendedName>
        <fullName evidence="6">LIM zinc-binding domain-containing protein</fullName>
    </recommendedName>
</protein>
<dbReference type="GO" id="GO:0046872">
    <property type="term" value="F:metal ion binding"/>
    <property type="evidence" value="ECO:0007669"/>
    <property type="project" value="UniProtKB-KW"/>
</dbReference>
<reference evidence="7" key="1">
    <citation type="submission" date="2020-11" db="EMBL/GenBank/DDBJ databases">
        <authorList>
            <person name="Tran Van P."/>
        </authorList>
    </citation>
    <scope>NUCLEOTIDE SEQUENCE</scope>
</reference>
<dbReference type="PROSITE" id="PS50023">
    <property type="entry name" value="LIM_DOMAIN_2"/>
    <property type="match status" value="1"/>
</dbReference>
<dbReference type="PANTHER" id="PTHR46218:SF4">
    <property type="entry name" value="LIM AND SH3 DOMAIN PROTEIN LASP"/>
    <property type="match status" value="1"/>
</dbReference>
<feature type="domain" description="LIM zinc-binding" evidence="6">
    <location>
        <begin position="3"/>
        <end position="63"/>
    </location>
</feature>
<dbReference type="CDD" id="cd09447">
    <property type="entry name" value="LIM_LASP"/>
    <property type="match status" value="1"/>
</dbReference>
<evidence type="ECO:0000256" key="1">
    <source>
        <dbReference type="ARBA" id="ARBA00022723"/>
    </source>
</evidence>
<proteinExistence type="predicted"/>
<dbReference type="AlphaFoldDB" id="A0A7R9IRQ4"/>
<evidence type="ECO:0000256" key="2">
    <source>
        <dbReference type="ARBA" id="ARBA00022737"/>
    </source>
</evidence>
<organism evidence="7">
    <name type="scientific">Timema tahoe</name>
    <dbReference type="NCBI Taxonomy" id="61484"/>
    <lineage>
        <taxon>Eukaryota</taxon>
        <taxon>Metazoa</taxon>
        <taxon>Ecdysozoa</taxon>
        <taxon>Arthropoda</taxon>
        <taxon>Hexapoda</taxon>
        <taxon>Insecta</taxon>
        <taxon>Pterygota</taxon>
        <taxon>Neoptera</taxon>
        <taxon>Polyneoptera</taxon>
        <taxon>Phasmatodea</taxon>
        <taxon>Timematodea</taxon>
        <taxon>Timematoidea</taxon>
        <taxon>Timematidae</taxon>
        <taxon>Timema</taxon>
    </lineage>
</organism>
<evidence type="ECO:0000259" key="6">
    <source>
        <dbReference type="PROSITE" id="PS50023"/>
    </source>
</evidence>
<dbReference type="SMART" id="SM00132">
    <property type="entry name" value="LIM"/>
    <property type="match status" value="1"/>
</dbReference>
<evidence type="ECO:0000256" key="4">
    <source>
        <dbReference type="ARBA" id="ARBA00023038"/>
    </source>
</evidence>
<dbReference type="GO" id="GO:0005925">
    <property type="term" value="C:focal adhesion"/>
    <property type="evidence" value="ECO:0007669"/>
    <property type="project" value="TreeGrafter"/>
</dbReference>
<dbReference type="GO" id="GO:0051015">
    <property type="term" value="F:actin filament binding"/>
    <property type="evidence" value="ECO:0007669"/>
    <property type="project" value="TreeGrafter"/>
</dbReference>
<dbReference type="EMBL" id="OE007863">
    <property type="protein sequence ID" value="CAD7463366.1"/>
    <property type="molecule type" value="Genomic_DNA"/>
</dbReference>
<dbReference type="InterPro" id="IPR001781">
    <property type="entry name" value="Znf_LIM"/>
</dbReference>
<evidence type="ECO:0000256" key="5">
    <source>
        <dbReference type="PROSITE-ProRule" id="PRU00125"/>
    </source>
</evidence>
<keyword evidence="4 5" id="KW-0440">LIM domain</keyword>
<keyword evidence="2" id="KW-0677">Repeat</keyword>
<dbReference type="Gene3D" id="2.10.110.10">
    <property type="entry name" value="Cysteine Rich Protein"/>
    <property type="match status" value="1"/>
</dbReference>
<name>A0A7R9IRQ4_9NEOP</name>
<dbReference type="PANTHER" id="PTHR46218">
    <property type="entry name" value="LASP"/>
    <property type="match status" value="1"/>
</dbReference>
<evidence type="ECO:0000313" key="7">
    <source>
        <dbReference type="EMBL" id="CAD7463366.1"/>
    </source>
</evidence>
<keyword evidence="1 5" id="KW-0479">Metal-binding</keyword>
<dbReference type="PROSITE" id="PS00478">
    <property type="entry name" value="LIM_DOMAIN_1"/>
    <property type="match status" value="1"/>
</dbReference>
<evidence type="ECO:0000256" key="3">
    <source>
        <dbReference type="ARBA" id="ARBA00022833"/>
    </source>
</evidence>
<accession>A0A7R9IRQ4</accession>